<proteinExistence type="predicted"/>
<comment type="caution">
    <text evidence="2">The sequence shown here is derived from an EMBL/GenBank/DDBJ whole genome shotgun (WGS) entry which is preliminary data.</text>
</comment>
<dbReference type="AlphaFoldDB" id="A0A7X0B5X8"/>
<dbReference type="Proteomes" id="UP000539175">
    <property type="component" value="Unassembled WGS sequence"/>
</dbReference>
<organism evidence="2 3">
    <name type="scientific">Nitrospirillum iridis</name>
    <dbReference type="NCBI Taxonomy" id="765888"/>
    <lineage>
        <taxon>Bacteria</taxon>
        <taxon>Pseudomonadati</taxon>
        <taxon>Pseudomonadota</taxon>
        <taxon>Alphaproteobacteria</taxon>
        <taxon>Rhodospirillales</taxon>
        <taxon>Azospirillaceae</taxon>
        <taxon>Nitrospirillum</taxon>
    </lineage>
</organism>
<feature type="region of interest" description="Disordered" evidence="1">
    <location>
        <begin position="12"/>
        <end position="34"/>
    </location>
</feature>
<sequence length="85" mass="9040">MLVATGLIWGSAWGQGAAPQPSPPPQPPPTTTEDAELAAAAVRNMREEKWREAARAYQDSLGPDAPRGSAGLCCHPTPYGTEWCH</sequence>
<gene>
    <name evidence="2" type="ORF">FHS74_005647</name>
</gene>
<accession>A0A7X0B5X8</accession>
<evidence type="ECO:0000256" key="1">
    <source>
        <dbReference type="SAM" id="MobiDB-lite"/>
    </source>
</evidence>
<evidence type="ECO:0000313" key="2">
    <source>
        <dbReference type="EMBL" id="MBB6255051.1"/>
    </source>
</evidence>
<keyword evidence="3" id="KW-1185">Reference proteome</keyword>
<evidence type="ECO:0000313" key="3">
    <source>
        <dbReference type="Proteomes" id="UP000539175"/>
    </source>
</evidence>
<protein>
    <submittedName>
        <fullName evidence="2">Uncharacterized protein</fullName>
    </submittedName>
</protein>
<feature type="compositionally biased region" description="Pro residues" evidence="1">
    <location>
        <begin position="20"/>
        <end position="30"/>
    </location>
</feature>
<dbReference type="EMBL" id="JACIIZ010000023">
    <property type="protein sequence ID" value="MBB6255051.1"/>
    <property type="molecule type" value="Genomic_DNA"/>
</dbReference>
<reference evidence="2 3" key="1">
    <citation type="submission" date="2020-08" db="EMBL/GenBank/DDBJ databases">
        <title>Genomic Encyclopedia of Type Strains, Phase IV (KMG-IV): sequencing the most valuable type-strain genomes for metagenomic binning, comparative biology and taxonomic classification.</title>
        <authorList>
            <person name="Goeker M."/>
        </authorList>
    </citation>
    <scope>NUCLEOTIDE SEQUENCE [LARGE SCALE GENOMIC DNA]</scope>
    <source>
        <strain evidence="2 3">DSM 22198</strain>
    </source>
</reference>
<name>A0A7X0B5X8_9PROT</name>